<evidence type="ECO:0000313" key="1">
    <source>
        <dbReference type="EnsemblMetazoa" id="MESCA006339-PA"/>
    </source>
</evidence>
<accession>T1GRQ1</accession>
<dbReference type="AlphaFoldDB" id="T1GRQ1"/>
<organism evidence="1 2">
    <name type="scientific">Megaselia scalaris</name>
    <name type="common">Humpbacked fly</name>
    <name type="synonym">Phora scalaris</name>
    <dbReference type="NCBI Taxonomy" id="36166"/>
    <lineage>
        <taxon>Eukaryota</taxon>
        <taxon>Metazoa</taxon>
        <taxon>Ecdysozoa</taxon>
        <taxon>Arthropoda</taxon>
        <taxon>Hexapoda</taxon>
        <taxon>Insecta</taxon>
        <taxon>Pterygota</taxon>
        <taxon>Neoptera</taxon>
        <taxon>Endopterygota</taxon>
        <taxon>Diptera</taxon>
        <taxon>Brachycera</taxon>
        <taxon>Muscomorpha</taxon>
        <taxon>Platypezoidea</taxon>
        <taxon>Phoridae</taxon>
        <taxon>Megaseliini</taxon>
        <taxon>Megaselia</taxon>
    </lineage>
</organism>
<keyword evidence="2" id="KW-1185">Reference proteome</keyword>
<reference evidence="1" key="2">
    <citation type="submission" date="2015-06" db="UniProtKB">
        <authorList>
            <consortium name="EnsemblMetazoa"/>
        </authorList>
    </citation>
    <scope>IDENTIFICATION</scope>
</reference>
<reference evidence="2" key="1">
    <citation type="submission" date="2013-02" db="EMBL/GenBank/DDBJ databases">
        <authorList>
            <person name="Hughes D."/>
        </authorList>
    </citation>
    <scope>NUCLEOTIDE SEQUENCE</scope>
    <source>
        <strain>Durham</strain>
        <strain evidence="2">NC isolate 2 -- Noor lab</strain>
    </source>
</reference>
<name>T1GRQ1_MEGSC</name>
<dbReference type="EMBL" id="CAQQ02151760">
    <property type="status" value="NOT_ANNOTATED_CDS"/>
    <property type="molecule type" value="Genomic_DNA"/>
</dbReference>
<dbReference type="HOGENOM" id="CLU_1628946_0_0_1"/>
<evidence type="ECO:0000313" key="2">
    <source>
        <dbReference type="Proteomes" id="UP000015102"/>
    </source>
</evidence>
<protein>
    <submittedName>
        <fullName evidence="1">Uncharacterized protein</fullName>
    </submittedName>
</protein>
<dbReference type="Proteomes" id="UP000015102">
    <property type="component" value="Unassembled WGS sequence"/>
</dbReference>
<dbReference type="EnsemblMetazoa" id="MESCA006339-RA">
    <property type="protein sequence ID" value="MESCA006339-PA"/>
    <property type="gene ID" value="MESCA006339"/>
</dbReference>
<proteinExistence type="predicted"/>
<sequence>MKCFSNAVLKKIRSKLIWTSINTIFFAFLTERVGASDPVRVDEETELFFDDPTMEEQPLRRSEFCIYDVTGSYNLEISKTTNYCIFGDVECCSGMVWLNGLKDEIILESPKIILNTDNIGALQLTKYTQGLSTLMQWNNFDELRWNKSHDSRYLNKSATKAQD</sequence>